<organism evidence="2 3">
    <name type="scientific">Arthrobacter ramosus</name>
    <dbReference type="NCBI Taxonomy" id="1672"/>
    <lineage>
        <taxon>Bacteria</taxon>
        <taxon>Bacillati</taxon>
        <taxon>Actinomycetota</taxon>
        <taxon>Actinomycetes</taxon>
        <taxon>Micrococcales</taxon>
        <taxon>Micrococcaceae</taxon>
        <taxon>Arthrobacter</taxon>
    </lineage>
</organism>
<keyword evidence="1" id="KW-0732">Signal</keyword>
<gene>
    <name evidence="2" type="ORF">ACFFP1_07715</name>
</gene>
<evidence type="ECO:0008006" key="4">
    <source>
        <dbReference type="Google" id="ProtNLM"/>
    </source>
</evidence>
<feature type="signal peptide" evidence="1">
    <location>
        <begin position="1"/>
        <end position="26"/>
    </location>
</feature>
<evidence type="ECO:0000256" key="1">
    <source>
        <dbReference type="SAM" id="SignalP"/>
    </source>
</evidence>
<accession>A0ABV5XXB0</accession>
<keyword evidence="3" id="KW-1185">Reference proteome</keyword>
<dbReference type="EMBL" id="JBHMBC010000008">
    <property type="protein sequence ID" value="MFB9819386.1"/>
    <property type="molecule type" value="Genomic_DNA"/>
</dbReference>
<comment type="caution">
    <text evidence="2">The sequence shown here is derived from an EMBL/GenBank/DDBJ whole genome shotgun (WGS) entry which is preliminary data.</text>
</comment>
<feature type="chain" id="PRO_5045140303" description="Lipoprotein" evidence="1">
    <location>
        <begin position="27"/>
        <end position="257"/>
    </location>
</feature>
<reference evidence="2 3" key="1">
    <citation type="submission" date="2024-09" db="EMBL/GenBank/DDBJ databases">
        <authorList>
            <person name="Sun Q."/>
            <person name="Mori K."/>
        </authorList>
    </citation>
    <scope>NUCLEOTIDE SEQUENCE [LARGE SCALE GENOMIC DNA]</scope>
    <source>
        <strain evidence="2 3">JCM 1334</strain>
    </source>
</reference>
<sequence>MDRRTFASAALLTAAAPLLTTTPALADSSERGKDAKLTRTMLDALERELDDHATASVVEPDIEDIGFNWHPPTKPVESIDFIIAYGFGNRRPAGGGDPSRVLYEPGPVNEALADTVAKLRATRNVPVYAQWEIARFLESKYHMSGVTSIEPVISADGTIVYLSTDGVAAQVKELRGSQPSGIAGIVGFRDHIKRCVQTTQDRGMDAFAPQGIDLPGTYDPQSGQPWTRRRDLYLVHDMYAQIAVLRGKLIAQAYPNG</sequence>
<evidence type="ECO:0000313" key="2">
    <source>
        <dbReference type="EMBL" id="MFB9819386.1"/>
    </source>
</evidence>
<protein>
    <recommendedName>
        <fullName evidence="4">Lipoprotein</fullName>
    </recommendedName>
</protein>
<dbReference type="RefSeq" id="WP_234754033.1">
    <property type="nucleotide sequence ID" value="NZ_BAAAWN010000001.1"/>
</dbReference>
<proteinExistence type="predicted"/>
<evidence type="ECO:0000313" key="3">
    <source>
        <dbReference type="Proteomes" id="UP001589702"/>
    </source>
</evidence>
<name>A0ABV5XXB0_ARTRM</name>
<dbReference type="Proteomes" id="UP001589702">
    <property type="component" value="Unassembled WGS sequence"/>
</dbReference>